<keyword evidence="2" id="KW-1133">Transmembrane helix</keyword>
<proteinExistence type="predicted"/>
<evidence type="ECO:0000313" key="4">
    <source>
        <dbReference type="Proteomes" id="UP001254165"/>
    </source>
</evidence>
<comment type="caution">
    <text evidence="3">The sequence shown here is derived from an EMBL/GenBank/DDBJ whole genome shotgun (WGS) entry which is preliminary data.</text>
</comment>
<protein>
    <submittedName>
        <fullName evidence="3">Uncharacterized protein</fullName>
    </submittedName>
</protein>
<accession>A0ABU3NQF1</accession>
<evidence type="ECO:0000313" key="3">
    <source>
        <dbReference type="EMBL" id="MDT8899063.1"/>
    </source>
</evidence>
<name>A0ABU3NQF1_9CHLR</name>
<evidence type="ECO:0000256" key="2">
    <source>
        <dbReference type="SAM" id="Phobius"/>
    </source>
</evidence>
<keyword evidence="2" id="KW-0472">Membrane</keyword>
<feature type="transmembrane region" description="Helical" evidence="2">
    <location>
        <begin position="29"/>
        <end position="47"/>
    </location>
</feature>
<sequence length="171" mass="18233">MTESPISQLETQAGQEPPTSPLPYSRRRIRLGLSLTLVGFVIFLIGARPSLFGLDRSPVIGFVQIAVFLIGLAIICLGGYIALMALWKNRQPSIAADIGLRLVSTGYVIAVFSGMADVFGAGSHPLPGVPYFGPWQARGVEIGQAIIALGFLLLIPYRQSNPESSSPTHSA</sequence>
<dbReference type="RefSeq" id="WP_315625745.1">
    <property type="nucleotide sequence ID" value="NZ_JAUHMF010000002.1"/>
</dbReference>
<keyword evidence="4" id="KW-1185">Reference proteome</keyword>
<dbReference type="EMBL" id="JAUHMF010000002">
    <property type="protein sequence ID" value="MDT8899063.1"/>
    <property type="molecule type" value="Genomic_DNA"/>
</dbReference>
<keyword evidence="2" id="KW-0812">Transmembrane</keyword>
<feature type="transmembrane region" description="Helical" evidence="2">
    <location>
        <begin position="139"/>
        <end position="157"/>
    </location>
</feature>
<dbReference type="Proteomes" id="UP001254165">
    <property type="component" value="Unassembled WGS sequence"/>
</dbReference>
<gene>
    <name evidence="3" type="ORF">QYE77_12390</name>
</gene>
<reference evidence="3 4" key="1">
    <citation type="submission" date="2023-07" db="EMBL/GenBank/DDBJ databases">
        <title>Novel species of Thermanaerothrix with wide hydrolytic capabilities.</title>
        <authorList>
            <person name="Zayulina K.S."/>
            <person name="Podosokorskaya O.A."/>
            <person name="Elcheninov A.G."/>
        </authorList>
    </citation>
    <scope>NUCLEOTIDE SEQUENCE [LARGE SCALE GENOMIC DNA]</scope>
    <source>
        <strain evidence="3 4">4228-RoL</strain>
    </source>
</reference>
<organism evidence="3 4">
    <name type="scientific">Thermanaerothrix solaris</name>
    <dbReference type="NCBI Taxonomy" id="3058434"/>
    <lineage>
        <taxon>Bacteria</taxon>
        <taxon>Bacillati</taxon>
        <taxon>Chloroflexota</taxon>
        <taxon>Anaerolineae</taxon>
        <taxon>Anaerolineales</taxon>
        <taxon>Anaerolineaceae</taxon>
        <taxon>Thermanaerothrix</taxon>
    </lineage>
</organism>
<feature type="compositionally biased region" description="Polar residues" evidence="1">
    <location>
        <begin position="1"/>
        <end position="14"/>
    </location>
</feature>
<feature type="region of interest" description="Disordered" evidence="1">
    <location>
        <begin position="1"/>
        <end position="23"/>
    </location>
</feature>
<evidence type="ECO:0000256" key="1">
    <source>
        <dbReference type="SAM" id="MobiDB-lite"/>
    </source>
</evidence>
<feature type="transmembrane region" description="Helical" evidence="2">
    <location>
        <begin position="59"/>
        <end position="86"/>
    </location>
</feature>
<feature type="transmembrane region" description="Helical" evidence="2">
    <location>
        <begin position="98"/>
        <end position="119"/>
    </location>
</feature>